<proteinExistence type="predicted"/>
<evidence type="ECO:0000256" key="1">
    <source>
        <dbReference type="SAM" id="SignalP"/>
    </source>
</evidence>
<dbReference type="Proteomes" id="UP000295680">
    <property type="component" value="Unassembled WGS sequence"/>
</dbReference>
<name>A0A4R2IYF9_9PSEU</name>
<comment type="caution">
    <text evidence="2">The sequence shown here is derived from an EMBL/GenBank/DDBJ whole genome shotgun (WGS) entry which is preliminary data.</text>
</comment>
<dbReference type="InterPro" id="IPR029058">
    <property type="entry name" value="AB_hydrolase_fold"/>
</dbReference>
<keyword evidence="3" id="KW-1185">Reference proteome</keyword>
<dbReference type="RefSeq" id="WP_132124845.1">
    <property type="nucleotide sequence ID" value="NZ_SLWS01000013.1"/>
</dbReference>
<dbReference type="PANTHER" id="PTHR32015">
    <property type="entry name" value="FASTING INDUCED LIPASE"/>
    <property type="match status" value="1"/>
</dbReference>
<keyword evidence="1" id="KW-0732">Signal</keyword>
<feature type="signal peptide" evidence="1">
    <location>
        <begin position="1"/>
        <end position="24"/>
    </location>
</feature>
<protein>
    <submittedName>
        <fullName evidence="2">Lipase (Class 2)</fullName>
    </submittedName>
</protein>
<dbReference type="GO" id="GO:0016298">
    <property type="term" value="F:lipase activity"/>
    <property type="evidence" value="ECO:0007669"/>
    <property type="project" value="TreeGrafter"/>
</dbReference>
<dbReference type="Gene3D" id="3.40.50.1820">
    <property type="entry name" value="alpha/beta hydrolase"/>
    <property type="match status" value="1"/>
</dbReference>
<dbReference type="AlphaFoldDB" id="A0A4R2IYF9"/>
<feature type="chain" id="PRO_5038972077" evidence="1">
    <location>
        <begin position="25"/>
        <end position="311"/>
    </location>
</feature>
<accession>A0A4R2IYF9</accession>
<evidence type="ECO:0000313" key="3">
    <source>
        <dbReference type="Proteomes" id="UP000295680"/>
    </source>
</evidence>
<sequence length="311" mass="32524">MRSRLVGIVAGVLALGLLTPSVAAADQQFSVPYGYAGLTAAAAAELAHPYSAPPGANNWSCRPTAAHPDPVVLVHGASANMTENWQTISPLLANNGYCVFALTYGVPAGTPFPIDQIGGRNPMEQSAAELGAFIDRVLRATRAAKVAVVGHSEGSLMPDYYVKFLGGAAKVRDYVAMTPLWNGSNVAHLADFYVLARMFGLGPVVDLIVDAAFPAARQFLTGSDFLKKLGDPNVPGVRYTTVMTTHDEAVVPYTSGFMAGATNVVLQDLCPQDFAGHGMVAFDPNATQVVLNALDSAHASPVQCSPVPVSP</sequence>
<reference evidence="2 3" key="1">
    <citation type="submission" date="2019-03" db="EMBL/GenBank/DDBJ databases">
        <title>Genomic Encyclopedia of Type Strains, Phase IV (KMG-IV): sequencing the most valuable type-strain genomes for metagenomic binning, comparative biology and taxonomic classification.</title>
        <authorList>
            <person name="Goeker M."/>
        </authorList>
    </citation>
    <scope>NUCLEOTIDE SEQUENCE [LARGE SCALE GENOMIC DNA]</scope>
    <source>
        <strain evidence="2 3">DSM 45934</strain>
    </source>
</reference>
<dbReference type="Pfam" id="PF01674">
    <property type="entry name" value="Lipase_2"/>
    <property type="match status" value="1"/>
</dbReference>
<organism evidence="2 3">
    <name type="scientific">Actinocrispum wychmicini</name>
    <dbReference type="NCBI Taxonomy" id="1213861"/>
    <lineage>
        <taxon>Bacteria</taxon>
        <taxon>Bacillati</taxon>
        <taxon>Actinomycetota</taxon>
        <taxon>Actinomycetes</taxon>
        <taxon>Pseudonocardiales</taxon>
        <taxon>Pseudonocardiaceae</taxon>
        <taxon>Actinocrispum</taxon>
    </lineage>
</organism>
<dbReference type="PANTHER" id="PTHR32015:SF1">
    <property type="entry name" value="LIPASE"/>
    <property type="match status" value="1"/>
</dbReference>
<dbReference type="GO" id="GO:0016042">
    <property type="term" value="P:lipid catabolic process"/>
    <property type="evidence" value="ECO:0007669"/>
    <property type="project" value="InterPro"/>
</dbReference>
<dbReference type="EMBL" id="SLWS01000013">
    <property type="protein sequence ID" value="TCO50913.1"/>
    <property type="molecule type" value="Genomic_DNA"/>
</dbReference>
<gene>
    <name evidence="2" type="ORF">EV192_113296</name>
</gene>
<dbReference type="SUPFAM" id="SSF53474">
    <property type="entry name" value="alpha/beta-Hydrolases"/>
    <property type="match status" value="1"/>
</dbReference>
<evidence type="ECO:0000313" key="2">
    <source>
        <dbReference type="EMBL" id="TCO50913.1"/>
    </source>
</evidence>
<dbReference type="OrthoDB" id="8871309at2"/>
<dbReference type="InterPro" id="IPR002918">
    <property type="entry name" value="Lipase_EstA/Esterase_EstB"/>
</dbReference>